<name>A0A2N8TMU8_9ACTN</name>
<feature type="transmembrane region" description="Helical" evidence="6">
    <location>
        <begin position="51"/>
        <end position="74"/>
    </location>
</feature>
<dbReference type="Proteomes" id="UP000235943">
    <property type="component" value="Unassembled WGS sequence"/>
</dbReference>
<evidence type="ECO:0000313" key="7">
    <source>
        <dbReference type="EMBL" id="PNG20352.1"/>
    </source>
</evidence>
<gene>
    <name evidence="7" type="ORF">C1J00_20715</name>
</gene>
<keyword evidence="8" id="KW-1185">Reference proteome</keyword>
<feature type="transmembrane region" description="Helical" evidence="6">
    <location>
        <begin position="80"/>
        <end position="100"/>
    </location>
</feature>
<keyword evidence="5 6" id="KW-0472">Membrane</keyword>
<feature type="transmembrane region" description="Helical" evidence="6">
    <location>
        <begin position="253"/>
        <end position="282"/>
    </location>
</feature>
<feature type="transmembrane region" description="Helical" evidence="6">
    <location>
        <begin position="120"/>
        <end position="144"/>
    </location>
</feature>
<dbReference type="OrthoDB" id="139907at2"/>
<feature type="transmembrane region" description="Helical" evidence="6">
    <location>
        <begin position="396"/>
        <end position="418"/>
    </location>
</feature>
<dbReference type="PANTHER" id="PTHR30250:SF11">
    <property type="entry name" value="O-ANTIGEN TRANSPORTER-RELATED"/>
    <property type="match status" value="1"/>
</dbReference>
<organism evidence="7 8">
    <name type="scientific">Streptomyces cahuitamycinicus</name>
    <dbReference type="NCBI Taxonomy" id="2070367"/>
    <lineage>
        <taxon>Bacteria</taxon>
        <taxon>Bacillati</taxon>
        <taxon>Actinomycetota</taxon>
        <taxon>Actinomycetes</taxon>
        <taxon>Kitasatosporales</taxon>
        <taxon>Streptomycetaceae</taxon>
        <taxon>Streptomyces</taxon>
    </lineage>
</organism>
<dbReference type="GO" id="GO:0005886">
    <property type="term" value="C:plasma membrane"/>
    <property type="evidence" value="ECO:0007669"/>
    <property type="project" value="UniProtKB-SubCell"/>
</dbReference>
<feature type="transmembrane region" description="Helical" evidence="6">
    <location>
        <begin position="364"/>
        <end position="384"/>
    </location>
</feature>
<evidence type="ECO:0000256" key="4">
    <source>
        <dbReference type="ARBA" id="ARBA00022989"/>
    </source>
</evidence>
<dbReference type="PANTHER" id="PTHR30250">
    <property type="entry name" value="PST FAMILY PREDICTED COLANIC ACID TRANSPORTER"/>
    <property type="match status" value="1"/>
</dbReference>
<keyword evidence="4 6" id="KW-1133">Transmembrane helix</keyword>
<comment type="subcellular location">
    <subcellularLocation>
        <location evidence="1">Cell membrane</location>
        <topology evidence="1">Multi-pass membrane protein</topology>
    </subcellularLocation>
</comment>
<comment type="caution">
    <text evidence="7">The sequence shown here is derived from an EMBL/GenBank/DDBJ whole genome shotgun (WGS) entry which is preliminary data.</text>
</comment>
<evidence type="ECO:0000256" key="2">
    <source>
        <dbReference type="ARBA" id="ARBA00022475"/>
    </source>
</evidence>
<feature type="transmembrane region" description="Helical" evidence="6">
    <location>
        <begin position="329"/>
        <end position="352"/>
    </location>
</feature>
<evidence type="ECO:0000313" key="8">
    <source>
        <dbReference type="Proteomes" id="UP000235943"/>
    </source>
</evidence>
<dbReference type="EMBL" id="POUC01000149">
    <property type="protein sequence ID" value="PNG20352.1"/>
    <property type="molecule type" value="Genomic_DNA"/>
</dbReference>
<evidence type="ECO:0000256" key="6">
    <source>
        <dbReference type="SAM" id="Phobius"/>
    </source>
</evidence>
<feature type="transmembrane region" description="Helical" evidence="6">
    <location>
        <begin position="214"/>
        <end position="233"/>
    </location>
</feature>
<feature type="transmembrane region" description="Helical" evidence="6">
    <location>
        <begin position="156"/>
        <end position="172"/>
    </location>
</feature>
<dbReference type="InterPro" id="IPR050833">
    <property type="entry name" value="Poly_Biosynth_Transport"/>
</dbReference>
<keyword evidence="3 6" id="KW-0812">Transmembrane</keyword>
<sequence>MHTTQETRPQETDDRLEATVAPGRGRSLTTAVRAGIARVLPSEPLVRNGHLLAISSLVNAGVGAIFWLFATHWYDDEVVGVSYSALSASLLLANIGQLNLNDFLIRFLPCSGRQTRRLLLTCYAVTASWSALVCLVFVLLVPALSPELAFLRDPLVAVWFVAATAAYTIFVLQDGALTAMRRPGWVVAENMVFAFVKIALLAGGALLALKTGILLSWAGALLVSLLVANYLLLRRAVPRHEKENPDAVRPPRLLSYAAADYTGSLFRMAAYTLVPLMVLSALGAKQSAYFSLAWIIGYVLFLVVRNMGSSLVVEAVRRPERLAEHGLRVLRHSGMMLAAGVAVIVAAAPWILKLFGPGYAENGTTLLRLLALSALPNLVFSVAVDVLRARRRMRLVVGLQIALCVLVLGMVQLLLPVFGVTGAGIAWLTAECLIAVPLLIWRSRWLVPASGTHLTTSGRTS</sequence>
<evidence type="ECO:0000256" key="1">
    <source>
        <dbReference type="ARBA" id="ARBA00004651"/>
    </source>
</evidence>
<evidence type="ECO:0008006" key="9">
    <source>
        <dbReference type="Google" id="ProtNLM"/>
    </source>
</evidence>
<protein>
    <recommendedName>
        <fullName evidence="9">O-antigen/teichoic acid export membrane protein</fullName>
    </recommendedName>
</protein>
<feature type="transmembrane region" description="Helical" evidence="6">
    <location>
        <begin position="184"/>
        <end position="208"/>
    </location>
</feature>
<feature type="transmembrane region" description="Helical" evidence="6">
    <location>
        <begin position="424"/>
        <end position="441"/>
    </location>
</feature>
<dbReference type="RefSeq" id="WP_102910559.1">
    <property type="nucleotide sequence ID" value="NZ_POUC01000149.1"/>
</dbReference>
<proteinExistence type="predicted"/>
<reference evidence="7 8" key="1">
    <citation type="submission" date="2018-01" db="EMBL/GenBank/DDBJ databases">
        <title>Draft genome sequence of Streptomyces sp. 13K301.</title>
        <authorList>
            <person name="Sahin N."/>
            <person name="Saygin H."/>
            <person name="Ay H."/>
        </authorList>
    </citation>
    <scope>NUCLEOTIDE SEQUENCE [LARGE SCALE GENOMIC DNA]</scope>
    <source>
        <strain evidence="7 8">13K301</strain>
    </source>
</reference>
<keyword evidence="2" id="KW-1003">Cell membrane</keyword>
<evidence type="ECO:0000256" key="5">
    <source>
        <dbReference type="ARBA" id="ARBA00023136"/>
    </source>
</evidence>
<feature type="transmembrane region" description="Helical" evidence="6">
    <location>
        <begin position="288"/>
        <end position="308"/>
    </location>
</feature>
<evidence type="ECO:0000256" key="3">
    <source>
        <dbReference type="ARBA" id="ARBA00022692"/>
    </source>
</evidence>
<accession>A0A2N8TMU8</accession>
<dbReference type="AlphaFoldDB" id="A0A2N8TMU8"/>